<keyword evidence="1" id="KW-0472">Membrane</keyword>
<feature type="transmembrane region" description="Helical" evidence="1">
    <location>
        <begin position="92"/>
        <end position="113"/>
    </location>
</feature>
<accession>A0A8T5UWQ3</accession>
<feature type="transmembrane region" description="Helical" evidence="1">
    <location>
        <begin position="204"/>
        <end position="221"/>
    </location>
</feature>
<evidence type="ECO:0000313" key="4">
    <source>
        <dbReference type="Proteomes" id="UP000825933"/>
    </source>
</evidence>
<comment type="caution">
    <text evidence="3">The sequence shown here is derived from an EMBL/GenBank/DDBJ whole genome shotgun (WGS) entry which is preliminary data.</text>
</comment>
<keyword evidence="1" id="KW-0812">Transmembrane</keyword>
<organism evidence="3 4">
    <name type="scientific">Methanobacterium spitsbergense</name>
    <dbReference type="NCBI Taxonomy" id="2874285"/>
    <lineage>
        <taxon>Archaea</taxon>
        <taxon>Methanobacteriati</taxon>
        <taxon>Methanobacteriota</taxon>
        <taxon>Methanomada group</taxon>
        <taxon>Methanobacteria</taxon>
        <taxon>Methanobacteriales</taxon>
        <taxon>Methanobacteriaceae</taxon>
        <taxon>Methanobacterium</taxon>
    </lineage>
</organism>
<feature type="transmembrane region" description="Helical" evidence="1">
    <location>
        <begin position="35"/>
        <end position="55"/>
    </location>
</feature>
<feature type="domain" description="DUF1616" evidence="2">
    <location>
        <begin position="12"/>
        <end position="112"/>
    </location>
</feature>
<feature type="transmembrane region" description="Helical" evidence="1">
    <location>
        <begin position="175"/>
        <end position="195"/>
    </location>
</feature>
<feature type="transmembrane region" description="Helical" evidence="1">
    <location>
        <begin position="233"/>
        <end position="251"/>
    </location>
</feature>
<proteinExistence type="predicted"/>
<dbReference type="EMBL" id="JAIOUQ010000010">
    <property type="protein sequence ID" value="MBZ2166326.1"/>
    <property type="molecule type" value="Genomic_DNA"/>
</dbReference>
<dbReference type="Proteomes" id="UP000825933">
    <property type="component" value="Unassembled WGS sequence"/>
</dbReference>
<sequence>MKNPLPKGIILIILLTVISMFCIVYFPLNKYPINIISYLLLGLFLPGYAFIMATYPLKDDLSMFKRISGSIMISVLLAILLLLISYYQIIGISYSSAFLLIGILTILLSIDALEGSRRNSKGDNLKPNEEIAIYNIHHSIKDISIVIFLTLLSLIILALPLKYIGSSFIYNLKPIFSYLLIFIVSGYAFWAALILSKQIKAKRLLLTLIFGMVLFIISYLLLKFNPLEGPSLIFTSIISIFIGLMCIIAILKRINTPKIEKYPGKKYNVREQEVEYEKIEYKSPVNEKLIKDDKKSDILHNDQGSSKFPTNESDLPKNPKIRFKSLDLLLITISTVISVIYILNPILNNTVLEPILGIILILFLPGYAIVSVIFPKKDYLYCIERLALSFAFPLIFLAIILFLTNSTAVVISLKSLSIVISVFTILMVLIGYIRRRRVADDERFYVNFGGSKTGKILTIILILSIILAISTAVYIIFKPNPNGSTEFNLLSPVGNASVYPTNLTVGENGTVILGIVNNESKTVDYHLVINSNGVVISEQNLTLTKGEKKEIPYTFTAGSVGYKKIEFLLYKMPDNTNIYRSQYIYVNMV</sequence>
<keyword evidence="1" id="KW-1133">Transmembrane helix</keyword>
<feature type="transmembrane region" description="Helical" evidence="1">
    <location>
        <begin position="386"/>
        <end position="404"/>
    </location>
</feature>
<feature type="transmembrane region" description="Helical" evidence="1">
    <location>
        <begin position="355"/>
        <end position="374"/>
    </location>
</feature>
<feature type="domain" description="DUF1616" evidence="2">
    <location>
        <begin position="333"/>
        <end position="587"/>
    </location>
</feature>
<protein>
    <submittedName>
        <fullName evidence="3">DUF1616 domain-containing protein</fullName>
    </submittedName>
</protein>
<dbReference type="RefSeq" id="WP_223791877.1">
    <property type="nucleotide sequence ID" value="NZ_JAIOUQ010000010.1"/>
</dbReference>
<feature type="transmembrane region" description="Helical" evidence="1">
    <location>
        <begin position="416"/>
        <end position="435"/>
    </location>
</feature>
<evidence type="ECO:0000259" key="2">
    <source>
        <dbReference type="Pfam" id="PF07760"/>
    </source>
</evidence>
<evidence type="ECO:0000256" key="1">
    <source>
        <dbReference type="SAM" id="Phobius"/>
    </source>
</evidence>
<feature type="transmembrane region" description="Helical" evidence="1">
    <location>
        <begin position="143"/>
        <end position="163"/>
    </location>
</feature>
<dbReference type="Pfam" id="PF07760">
    <property type="entry name" value="DUF1616"/>
    <property type="match status" value="2"/>
</dbReference>
<dbReference type="InterPro" id="IPR011674">
    <property type="entry name" value="DUF1616"/>
</dbReference>
<keyword evidence="4" id="KW-1185">Reference proteome</keyword>
<feature type="transmembrane region" description="Helical" evidence="1">
    <location>
        <begin position="67"/>
        <end position="86"/>
    </location>
</feature>
<feature type="transmembrane region" description="Helical" evidence="1">
    <location>
        <begin position="9"/>
        <end position="29"/>
    </location>
</feature>
<feature type="transmembrane region" description="Helical" evidence="1">
    <location>
        <begin position="456"/>
        <end position="477"/>
    </location>
</feature>
<gene>
    <name evidence="3" type="ORF">K8N75_09780</name>
</gene>
<dbReference type="AlphaFoldDB" id="A0A8T5UWQ3"/>
<evidence type="ECO:0000313" key="3">
    <source>
        <dbReference type="EMBL" id="MBZ2166326.1"/>
    </source>
</evidence>
<feature type="transmembrane region" description="Helical" evidence="1">
    <location>
        <begin position="326"/>
        <end position="343"/>
    </location>
</feature>
<reference evidence="4" key="1">
    <citation type="journal article" date="2022" name="Microbiol. Resour. Announc.">
        <title>Draft Genome Sequence of a Methanogenic Archaeon from West Spitsbergen Permafrost.</title>
        <authorList>
            <person name="Trubitsyn V."/>
            <person name="Rivkina E."/>
            <person name="Shcherbakova V."/>
        </authorList>
    </citation>
    <scope>NUCLEOTIDE SEQUENCE [LARGE SCALE GENOMIC DNA]</scope>
    <source>
        <strain evidence="4">VT</strain>
    </source>
</reference>
<name>A0A8T5UWQ3_9EURY</name>